<proteinExistence type="predicted"/>
<gene>
    <name evidence="1" type="ORF">LUCI_3507</name>
</gene>
<evidence type="ECO:0000313" key="1">
    <source>
        <dbReference type="EMBL" id="VBB08238.1"/>
    </source>
</evidence>
<dbReference type="AlphaFoldDB" id="A0A498RGJ7"/>
<dbReference type="Proteomes" id="UP000277811">
    <property type="component" value="Unassembled WGS sequence"/>
</dbReference>
<protein>
    <submittedName>
        <fullName evidence="1">Uncharacterized protein</fullName>
    </submittedName>
</protein>
<evidence type="ECO:0000313" key="2">
    <source>
        <dbReference type="Proteomes" id="UP000277811"/>
    </source>
</evidence>
<organism evidence="1 2">
    <name type="scientific">Lucifera butyrica</name>
    <dbReference type="NCBI Taxonomy" id="1351585"/>
    <lineage>
        <taxon>Bacteria</taxon>
        <taxon>Bacillati</taxon>
        <taxon>Bacillota</taxon>
        <taxon>Negativicutes</taxon>
        <taxon>Veillonellales</taxon>
        <taxon>Veillonellaceae</taxon>
        <taxon>Lucifera</taxon>
    </lineage>
</organism>
<keyword evidence="2" id="KW-1185">Reference proteome</keyword>
<dbReference type="EMBL" id="UPPP01000085">
    <property type="protein sequence ID" value="VBB08238.1"/>
    <property type="molecule type" value="Genomic_DNA"/>
</dbReference>
<sequence>MPRRFILLTHPLLASSSVVCPVNEEIVTILNKEVCHVAA</sequence>
<name>A0A498RGJ7_9FIRM</name>
<accession>A0A498RGJ7</accession>
<reference evidence="1 2" key="1">
    <citation type="submission" date="2018-06" db="EMBL/GenBank/DDBJ databases">
        <authorList>
            <person name="Strepis N."/>
        </authorList>
    </citation>
    <scope>NUCLEOTIDE SEQUENCE [LARGE SCALE GENOMIC DNA]</scope>
    <source>
        <strain evidence="1">LUCI</strain>
    </source>
</reference>